<accession>A0A1G7STU6</accession>
<dbReference type="AlphaFoldDB" id="A0A1G7STU6"/>
<keyword evidence="8 9" id="KW-0012">Acyltransferase</keyword>
<dbReference type="RefSeq" id="WP_090591591.1">
    <property type="nucleotide sequence ID" value="NZ_FNCS01000001.1"/>
</dbReference>
<dbReference type="Pfam" id="PF00795">
    <property type="entry name" value="CN_hydrolase"/>
    <property type="match status" value="1"/>
</dbReference>
<dbReference type="UniPathway" id="UPA00666"/>
<feature type="transmembrane region" description="Helical" evidence="9">
    <location>
        <begin position="135"/>
        <end position="158"/>
    </location>
</feature>
<dbReference type="Gene3D" id="3.60.110.10">
    <property type="entry name" value="Carbon-nitrogen hydrolase"/>
    <property type="match status" value="1"/>
</dbReference>
<keyword evidence="6 9" id="KW-1133">Transmembrane helix</keyword>
<dbReference type="PROSITE" id="PS50263">
    <property type="entry name" value="CN_HYDROLASE"/>
    <property type="match status" value="1"/>
</dbReference>
<comment type="pathway">
    <text evidence="9">Protein modification; lipoprotein biosynthesis (N-acyl transfer).</text>
</comment>
<dbReference type="GO" id="GO:0016410">
    <property type="term" value="F:N-acyltransferase activity"/>
    <property type="evidence" value="ECO:0007669"/>
    <property type="project" value="UniProtKB-UniRule"/>
</dbReference>
<evidence type="ECO:0000256" key="7">
    <source>
        <dbReference type="ARBA" id="ARBA00023136"/>
    </source>
</evidence>
<keyword evidence="3 9" id="KW-1003">Cell membrane</keyword>
<dbReference type="PANTHER" id="PTHR38686:SF1">
    <property type="entry name" value="APOLIPOPROTEIN N-ACYLTRANSFERASE"/>
    <property type="match status" value="1"/>
</dbReference>
<dbReference type="SUPFAM" id="SSF56317">
    <property type="entry name" value="Carbon-nitrogen hydrolase"/>
    <property type="match status" value="1"/>
</dbReference>
<feature type="transmembrane region" description="Helical" evidence="9">
    <location>
        <begin position="71"/>
        <end position="92"/>
    </location>
</feature>
<dbReference type="CDD" id="cd07571">
    <property type="entry name" value="ALP_N-acyl_transferase"/>
    <property type="match status" value="1"/>
</dbReference>
<feature type="transmembrane region" description="Helical" evidence="9">
    <location>
        <begin position="17"/>
        <end position="50"/>
    </location>
</feature>
<evidence type="ECO:0000256" key="4">
    <source>
        <dbReference type="ARBA" id="ARBA00022679"/>
    </source>
</evidence>
<comment type="function">
    <text evidence="9">Catalyzes the phospholipid dependent N-acylation of the N-terminal cysteine of apolipoprotein, the last step in lipoprotein maturation.</text>
</comment>
<feature type="transmembrane region" description="Helical" evidence="9">
    <location>
        <begin position="514"/>
        <end position="532"/>
    </location>
</feature>
<evidence type="ECO:0000256" key="5">
    <source>
        <dbReference type="ARBA" id="ARBA00022692"/>
    </source>
</evidence>
<dbReference type="InterPro" id="IPR045378">
    <property type="entry name" value="LNT_N"/>
</dbReference>
<feature type="transmembrane region" description="Helical" evidence="9">
    <location>
        <begin position="205"/>
        <end position="225"/>
    </location>
</feature>
<reference evidence="11 12" key="1">
    <citation type="submission" date="2016-10" db="EMBL/GenBank/DDBJ databases">
        <authorList>
            <person name="de Groot N.N."/>
        </authorList>
    </citation>
    <scope>NUCLEOTIDE SEQUENCE [LARGE SCALE GENOMIC DNA]</scope>
    <source>
        <strain evidence="11 12">CGMCC 1.10267</strain>
    </source>
</reference>
<dbReference type="InterPro" id="IPR004563">
    <property type="entry name" value="Apolipo_AcylTrfase"/>
</dbReference>
<feature type="domain" description="CN hydrolase" evidence="10">
    <location>
        <begin position="246"/>
        <end position="513"/>
    </location>
</feature>
<evidence type="ECO:0000256" key="3">
    <source>
        <dbReference type="ARBA" id="ARBA00022475"/>
    </source>
</evidence>
<gene>
    <name evidence="9" type="primary">lnt</name>
    <name evidence="11" type="ORF">SAMN04487974_101722</name>
</gene>
<keyword evidence="4 9" id="KW-0808">Transferase</keyword>
<dbReference type="InterPro" id="IPR036526">
    <property type="entry name" value="C-N_Hydrolase_sf"/>
</dbReference>
<proteinExistence type="inferred from homology"/>
<dbReference type="InterPro" id="IPR003010">
    <property type="entry name" value="C-N_Hydrolase"/>
</dbReference>
<keyword evidence="11" id="KW-0449">Lipoprotein</keyword>
<dbReference type="STRING" id="440168.SAMN04487974_101722"/>
<keyword evidence="12" id="KW-1185">Reference proteome</keyword>
<feature type="transmembrane region" description="Helical" evidence="9">
    <location>
        <begin position="104"/>
        <end position="128"/>
    </location>
</feature>
<keyword evidence="7 9" id="KW-0472">Membrane</keyword>
<comment type="catalytic activity">
    <reaction evidence="9">
        <text>N-terminal S-1,2-diacyl-sn-glyceryl-L-cysteinyl-[lipoprotein] + a glycerophospholipid = N-acyl-S-1,2-diacyl-sn-glyceryl-L-cysteinyl-[lipoprotein] + a 2-acyl-sn-glycero-3-phospholipid + H(+)</text>
        <dbReference type="Rhea" id="RHEA:48228"/>
        <dbReference type="Rhea" id="RHEA-COMP:14681"/>
        <dbReference type="Rhea" id="RHEA-COMP:14684"/>
        <dbReference type="ChEBI" id="CHEBI:15378"/>
        <dbReference type="ChEBI" id="CHEBI:136912"/>
        <dbReference type="ChEBI" id="CHEBI:140656"/>
        <dbReference type="ChEBI" id="CHEBI:140657"/>
        <dbReference type="ChEBI" id="CHEBI:140660"/>
        <dbReference type="EC" id="2.3.1.269"/>
    </reaction>
</comment>
<comment type="similarity">
    <text evidence="2 9">Belongs to the CN hydrolase family. Apolipoprotein N-acyltransferase subfamily.</text>
</comment>
<comment type="subcellular location">
    <subcellularLocation>
        <location evidence="1 9">Cell membrane</location>
        <topology evidence="1 9">Multi-pass membrane protein</topology>
    </subcellularLocation>
</comment>
<keyword evidence="5 9" id="KW-0812">Transmembrane</keyword>
<evidence type="ECO:0000256" key="8">
    <source>
        <dbReference type="ARBA" id="ARBA00023315"/>
    </source>
</evidence>
<evidence type="ECO:0000313" key="12">
    <source>
        <dbReference type="Proteomes" id="UP000199495"/>
    </source>
</evidence>
<dbReference type="HAMAP" id="MF_01148">
    <property type="entry name" value="Lnt"/>
    <property type="match status" value="1"/>
</dbReference>
<evidence type="ECO:0000313" key="11">
    <source>
        <dbReference type="EMBL" id="SDG26443.1"/>
    </source>
</evidence>
<evidence type="ECO:0000256" key="9">
    <source>
        <dbReference type="HAMAP-Rule" id="MF_01148"/>
    </source>
</evidence>
<dbReference type="GO" id="GO:0042158">
    <property type="term" value="P:lipoprotein biosynthetic process"/>
    <property type="evidence" value="ECO:0007669"/>
    <property type="project" value="UniProtKB-UniRule"/>
</dbReference>
<evidence type="ECO:0000256" key="2">
    <source>
        <dbReference type="ARBA" id="ARBA00010065"/>
    </source>
</evidence>
<dbReference type="EMBL" id="FNCS01000001">
    <property type="protein sequence ID" value="SDG26443.1"/>
    <property type="molecule type" value="Genomic_DNA"/>
</dbReference>
<organism evidence="11 12">
    <name type="scientific">Pelagibacterium luteolum</name>
    <dbReference type="NCBI Taxonomy" id="440168"/>
    <lineage>
        <taxon>Bacteria</taxon>
        <taxon>Pseudomonadati</taxon>
        <taxon>Pseudomonadota</taxon>
        <taxon>Alphaproteobacteria</taxon>
        <taxon>Hyphomicrobiales</taxon>
        <taxon>Devosiaceae</taxon>
        <taxon>Pelagibacterium</taxon>
    </lineage>
</organism>
<dbReference type="Pfam" id="PF20154">
    <property type="entry name" value="LNT_N"/>
    <property type="match status" value="1"/>
</dbReference>
<evidence type="ECO:0000256" key="1">
    <source>
        <dbReference type="ARBA" id="ARBA00004651"/>
    </source>
</evidence>
<evidence type="ECO:0000259" key="10">
    <source>
        <dbReference type="PROSITE" id="PS50263"/>
    </source>
</evidence>
<dbReference type="OrthoDB" id="9804277at2"/>
<sequence length="541" mass="58211">MTALAEFAMLSHGWRRALLLIVAGAIAGLSAAPLFILPALFLALPVLVWALDGAERGRGLLHAVFGPAFRIGLFFGFGYFAASLHWIGAAFFVDGGWLLAAMPFAVAGLALILAIFWGLGTALAFVFWSSGAGRIFALAVGLTLAELARGFLFTGFPFNLLGYALTANVEMMQAASLVGVYGLTFVAVLLAATPALVWPGAERTMVARVLPLFVALGVIAAQVGWGNYRVNQTETVPFDDVVMRIVQPVIPQDVKWQTFAREETIVRLLDLSTMQTGPDDLGLDDVTHLVWPEAAIPFFLSDEPELLARIARELPDDIWLLTGAPREAYGTNGEIVVGAKPYNSILAFNGAGEVVTSYDKTHLVPFGEYLPLDDLLRSLGFSQLVQGSDGWAAGAERRLMSLPGSPSFLPLICYEIVFPGALGAPVDEAEFILVVTNDAWFDGSIGPGQHFHHARVRAVEEGKSMVRAANSGISAIVDPLGRIDVMLAEQQVGAIKGTPAQPLDATLYAQVRNWPLIGMLTLGAVLALPGWIRRRQKRDDY</sequence>
<dbReference type="Proteomes" id="UP000199495">
    <property type="component" value="Unassembled WGS sequence"/>
</dbReference>
<feature type="transmembrane region" description="Helical" evidence="9">
    <location>
        <begin position="178"/>
        <end position="198"/>
    </location>
</feature>
<dbReference type="EC" id="2.3.1.269" evidence="9"/>
<protein>
    <recommendedName>
        <fullName evidence="9">Apolipoprotein N-acyltransferase</fullName>
        <shortName evidence="9">ALP N-acyltransferase</shortName>
        <ecNumber evidence="9">2.3.1.269</ecNumber>
    </recommendedName>
</protein>
<dbReference type="GO" id="GO:0005886">
    <property type="term" value="C:plasma membrane"/>
    <property type="evidence" value="ECO:0007669"/>
    <property type="project" value="UniProtKB-SubCell"/>
</dbReference>
<evidence type="ECO:0000256" key="6">
    <source>
        <dbReference type="ARBA" id="ARBA00022989"/>
    </source>
</evidence>
<dbReference type="PANTHER" id="PTHR38686">
    <property type="entry name" value="APOLIPOPROTEIN N-ACYLTRANSFERASE"/>
    <property type="match status" value="1"/>
</dbReference>
<dbReference type="NCBIfam" id="TIGR00546">
    <property type="entry name" value="lnt"/>
    <property type="match status" value="1"/>
</dbReference>
<name>A0A1G7STU6_9HYPH</name>